<gene>
    <name evidence="13" type="ORF">E1B00_03140</name>
</gene>
<dbReference type="InterPro" id="IPR035919">
    <property type="entry name" value="EAL_sf"/>
</dbReference>
<keyword evidence="6" id="KW-0378">Hydrolase</keyword>
<dbReference type="InterPro" id="IPR001633">
    <property type="entry name" value="EAL_dom"/>
</dbReference>
<name>A0A5C4RV41_9GAMM</name>
<keyword evidence="8 11" id="KW-0472">Membrane</keyword>
<comment type="caution">
    <text evidence="13">The sequence shown here is derived from an EMBL/GenBank/DDBJ whole genome shotgun (WGS) entry which is preliminary data.</text>
</comment>
<dbReference type="EC" id="3.1.4.52" evidence="2"/>
<evidence type="ECO:0000313" key="13">
    <source>
        <dbReference type="EMBL" id="TNJ34792.1"/>
    </source>
</evidence>
<keyword evidence="3" id="KW-1003">Cell membrane</keyword>
<dbReference type="SMART" id="SM00052">
    <property type="entry name" value="EAL"/>
    <property type="match status" value="1"/>
</dbReference>
<dbReference type="Pfam" id="PF12792">
    <property type="entry name" value="CSS-motif"/>
    <property type="match status" value="1"/>
</dbReference>
<feature type="compositionally biased region" description="Low complexity" evidence="10">
    <location>
        <begin position="49"/>
        <end position="74"/>
    </location>
</feature>
<comment type="subcellular location">
    <subcellularLocation>
        <location evidence="1">Cell membrane</location>
        <topology evidence="1">Multi-pass membrane protein</topology>
    </subcellularLocation>
</comment>
<dbReference type="CDD" id="cd01948">
    <property type="entry name" value="EAL"/>
    <property type="match status" value="1"/>
</dbReference>
<dbReference type="GO" id="GO:0005886">
    <property type="term" value="C:plasma membrane"/>
    <property type="evidence" value="ECO:0007669"/>
    <property type="project" value="UniProtKB-SubCell"/>
</dbReference>
<feature type="transmembrane region" description="Helical" evidence="11">
    <location>
        <begin position="138"/>
        <end position="159"/>
    </location>
</feature>
<dbReference type="Gene3D" id="3.20.20.450">
    <property type="entry name" value="EAL domain"/>
    <property type="match status" value="1"/>
</dbReference>
<dbReference type="GO" id="GO:0071111">
    <property type="term" value="F:cyclic-guanylate-specific phosphodiesterase activity"/>
    <property type="evidence" value="ECO:0007669"/>
    <property type="project" value="UniProtKB-EC"/>
</dbReference>
<feature type="region of interest" description="Disordered" evidence="10">
    <location>
        <begin position="49"/>
        <end position="85"/>
    </location>
</feature>
<dbReference type="PROSITE" id="PS50883">
    <property type="entry name" value="EAL"/>
    <property type="match status" value="1"/>
</dbReference>
<dbReference type="SUPFAM" id="SSF141868">
    <property type="entry name" value="EAL domain-like"/>
    <property type="match status" value="1"/>
</dbReference>
<evidence type="ECO:0000313" key="14">
    <source>
        <dbReference type="Proteomes" id="UP000305760"/>
    </source>
</evidence>
<dbReference type="InterPro" id="IPR050706">
    <property type="entry name" value="Cyclic-di-GMP_PDE-like"/>
</dbReference>
<evidence type="ECO:0000256" key="6">
    <source>
        <dbReference type="ARBA" id="ARBA00022801"/>
    </source>
</evidence>
<evidence type="ECO:0000256" key="8">
    <source>
        <dbReference type="ARBA" id="ARBA00023136"/>
    </source>
</evidence>
<dbReference type="AlphaFoldDB" id="A0A5C4RV41"/>
<evidence type="ECO:0000256" key="7">
    <source>
        <dbReference type="ARBA" id="ARBA00022989"/>
    </source>
</evidence>
<organism evidence="13 14">
    <name type="scientific">Arenimonas terrae</name>
    <dbReference type="NCBI Taxonomy" id="2546226"/>
    <lineage>
        <taxon>Bacteria</taxon>
        <taxon>Pseudomonadati</taxon>
        <taxon>Pseudomonadota</taxon>
        <taxon>Gammaproteobacteria</taxon>
        <taxon>Lysobacterales</taxon>
        <taxon>Lysobacteraceae</taxon>
        <taxon>Arenimonas</taxon>
    </lineage>
</organism>
<sequence>MASVSRLRLRRFMVRYSWRESAPMRRCRACAAGPHDGPPAAFRRCVGAPSPVARPAPRRSSAAAERRAAGVGPARRGEDKPGATACGVRGQGGDLLTVRAPARTPFGRLRRRGLRLIWRHAPPVCHSMRRRLPRARRALVWLALMALPLALCLSLSYLLSLQHFRGSALELADAHARRITEILRSGDALLAQLEAETAGRCDAGTILAMREAVFHSRYFREAGIEQDGNLVCTSEGMLPPLFDIPNAGRTPAGRVGAMEMLAPTKTIRGGRSLILNRPLREDRRHFINLLLDPQVLSEVLDPREGVQSGTFLDDAESGTLVRLGGDASIPGPEARRPGLHRTGQGLVAVARAGPFPIYSVRAVSDASIGRHWRTQVQPAAAVGFLFSALAFWLLRRYLPRADAIDELREGIAAGELYVVYQPILDGRDGRIVGAEALARWQHPRRGPVMPDQFIPLAETSGLIVPMTEGLLRQVRDDLAMLEPLPPGFRISVNLAQAHFADDRLLGCLDRVFGPGPTLGHLGFEITERELLSNVAVQARTVVEELTRRGAEVSLDDFGTGYSGLSHLRHLPLHSIKIDRSFVWALDTEAVTASLVESIVVLARSLNLGLVAEGVETEAQRERLNALGVVLHQGWLYARAEPAAALKARLVQTAEPAA</sequence>
<keyword evidence="14" id="KW-1185">Reference proteome</keyword>
<feature type="domain" description="EAL" evidence="12">
    <location>
        <begin position="400"/>
        <end position="653"/>
    </location>
</feature>
<dbReference type="Pfam" id="PF00563">
    <property type="entry name" value="EAL"/>
    <property type="match status" value="1"/>
</dbReference>
<dbReference type="Proteomes" id="UP000305760">
    <property type="component" value="Unassembled WGS sequence"/>
</dbReference>
<dbReference type="EMBL" id="SMDR01000001">
    <property type="protein sequence ID" value="TNJ34792.1"/>
    <property type="molecule type" value="Genomic_DNA"/>
</dbReference>
<keyword evidence="4" id="KW-0973">c-di-GMP</keyword>
<evidence type="ECO:0000259" key="12">
    <source>
        <dbReference type="PROSITE" id="PS50883"/>
    </source>
</evidence>
<comment type="catalytic activity">
    <reaction evidence="9">
        <text>3',3'-c-di-GMP + H2O = 5'-phosphoguanylyl(3'-&gt;5')guanosine + H(+)</text>
        <dbReference type="Rhea" id="RHEA:24902"/>
        <dbReference type="ChEBI" id="CHEBI:15377"/>
        <dbReference type="ChEBI" id="CHEBI:15378"/>
        <dbReference type="ChEBI" id="CHEBI:58754"/>
        <dbReference type="ChEBI" id="CHEBI:58805"/>
        <dbReference type="EC" id="3.1.4.52"/>
    </reaction>
</comment>
<dbReference type="PANTHER" id="PTHR33121:SF79">
    <property type="entry name" value="CYCLIC DI-GMP PHOSPHODIESTERASE PDED-RELATED"/>
    <property type="match status" value="1"/>
</dbReference>
<dbReference type="OrthoDB" id="9812358at2"/>
<dbReference type="PANTHER" id="PTHR33121">
    <property type="entry name" value="CYCLIC DI-GMP PHOSPHODIESTERASE PDEF"/>
    <property type="match status" value="1"/>
</dbReference>
<dbReference type="InterPro" id="IPR024744">
    <property type="entry name" value="CSS-motif_dom"/>
</dbReference>
<evidence type="ECO:0000256" key="3">
    <source>
        <dbReference type="ARBA" id="ARBA00022475"/>
    </source>
</evidence>
<keyword evidence="5 11" id="KW-0812">Transmembrane</keyword>
<evidence type="ECO:0000256" key="5">
    <source>
        <dbReference type="ARBA" id="ARBA00022692"/>
    </source>
</evidence>
<evidence type="ECO:0000256" key="11">
    <source>
        <dbReference type="SAM" id="Phobius"/>
    </source>
</evidence>
<evidence type="ECO:0000256" key="4">
    <source>
        <dbReference type="ARBA" id="ARBA00022636"/>
    </source>
</evidence>
<evidence type="ECO:0000256" key="2">
    <source>
        <dbReference type="ARBA" id="ARBA00012282"/>
    </source>
</evidence>
<evidence type="ECO:0000256" key="9">
    <source>
        <dbReference type="ARBA" id="ARBA00034290"/>
    </source>
</evidence>
<evidence type="ECO:0000256" key="10">
    <source>
        <dbReference type="SAM" id="MobiDB-lite"/>
    </source>
</evidence>
<keyword evidence="7 11" id="KW-1133">Transmembrane helix</keyword>
<evidence type="ECO:0000256" key="1">
    <source>
        <dbReference type="ARBA" id="ARBA00004651"/>
    </source>
</evidence>
<proteinExistence type="predicted"/>
<protein>
    <recommendedName>
        <fullName evidence="2">cyclic-guanylate-specific phosphodiesterase</fullName>
        <ecNumber evidence="2">3.1.4.52</ecNumber>
    </recommendedName>
</protein>
<reference evidence="13 14" key="1">
    <citation type="submission" date="2019-03" db="EMBL/GenBank/DDBJ databases">
        <title>Arenimonas daejeonensis sp. nov., isolated from compost.</title>
        <authorList>
            <person name="Jeon C.O."/>
        </authorList>
    </citation>
    <scope>NUCLEOTIDE SEQUENCE [LARGE SCALE GENOMIC DNA]</scope>
    <source>
        <strain evidence="13 14">R29</strain>
    </source>
</reference>
<accession>A0A5C4RV41</accession>